<dbReference type="RefSeq" id="WP_125118606.1">
    <property type="nucleotide sequence ID" value="NZ_AP019309.1"/>
</dbReference>
<accession>A0A3G9J3F7</accession>
<feature type="transmembrane region" description="Helical" evidence="2">
    <location>
        <begin position="141"/>
        <end position="159"/>
    </location>
</feature>
<dbReference type="CDD" id="cd01949">
    <property type="entry name" value="GGDEF"/>
    <property type="match status" value="1"/>
</dbReference>
<proteinExistence type="predicted"/>
<evidence type="ECO:0000256" key="1">
    <source>
        <dbReference type="SAM" id="Coils"/>
    </source>
</evidence>
<keyword evidence="1" id="KW-0175">Coiled coil</keyword>
<name>A0A3G9J3F7_9FIRM</name>
<evidence type="ECO:0000313" key="4">
    <source>
        <dbReference type="EMBL" id="BBH25680.1"/>
    </source>
</evidence>
<dbReference type="NCBIfam" id="TIGR00254">
    <property type="entry name" value="GGDEF"/>
    <property type="match status" value="1"/>
</dbReference>
<dbReference type="InterPro" id="IPR043128">
    <property type="entry name" value="Rev_trsase/Diguanyl_cyclase"/>
</dbReference>
<reference evidence="4 5" key="1">
    <citation type="submission" date="2018-11" db="EMBL/GenBank/DDBJ databases">
        <title>Novel Erysipelotrichaceae bacterium isolated from small intestine of a swine.</title>
        <authorList>
            <person name="Kim J.S."/>
            <person name="Choe H."/>
            <person name="Lee Y.R."/>
            <person name="Kim K.M."/>
            <person name="Park D.S."/>
        </authorList>
    </citation>
    <scope>NUCLEOTIDE SEQUENCE [LARGE SCALE GENOMIC DNA]</scope>
    <source>
        <strain evidence="4 5">SG0102</strain>
    </source>
</reference>
<evidence type="ECO:0000259" key="3">
    <source>
        <dbReference type="PROSITE" id="PS50887"/>
    </source>
</evidence>
<feature type="coiled-coil region" evidence="1">
    <location>
        <begin position="317"/>
        <end position="344"/>
    </location>
</feature>
<dbReference type="AlphaFoldDB" id="A0A3G9J3F7"/>
<feature type="transmembrane region" description="Helical" evidence="2">
    <location>
        <begin position="94"/>
        <end position="111"/>
    </location>
</feature>
<dbReference type="Proteomes" id="UP000268059">
    <property type="component" value="Chromosome"/>
</dbReference>
<keyword evidence="2" id="KW-1133">Transmembrane helix</keyword>
<dbReference type="Pfam" id="PF00990">
    <property type="entry name" value="GGDEF"/>
    <property type="match status" value="1"/>
</dbReference>
<sequence length="355" mass="41517">MAEKIKNMLLYAGMSKEEFQNILQEGIEDNYQHLRKYTRLVVLFFLFMSILDFFVSHEMDSNQPYYWIAIVITLVINLITHLIEPSDHKKVDGLVYLFLINMYGMGIGIMLQHSNYPTVVLMSLVILMPLLFILQPFKMMILSLLVGTISFCNAMWVETGSTSKIDMYYTICFIIIALIEDYTSNHIRLQSLMAHVNVKYLSERDILTKLYNRTKYEEQRDSYPLQASRVISLVYIDANSLHEINNTYGHSEGDMMLITIARILQTCFRGDIYRIGGDEFVIVALDQDDEMIKSEIQQAQKALSKTAYSASFGFVTMKRYEKSMKELEQEAEALMYRKKQIYYEQSDHDRRQPRI</sequence>
<dbReference type="InterPro" id="IPR000160">
    <property type="entry name" value="GGDEF_dom"/>
</dbReference>
<organism evidence="4 5">
    <name type="scientific">Intestinibaculum porci</name>
    <dbReference type="NCBI Taxonomy" id="2487118"/>
    <lineage>
        <taxon>Bacteria</taxon>
        <taxon>Bacillati</taxon>
        <taxon>Bacillota</taxon>
        <taxon>Erysipelotrichia</taxon>
        <taxon>Erysipelotrichales</taxon>
        <taxon>Erysipelotrichaceae</taxon>
        <taxon>Intestinibaculum</taxon>
    </lineage>
</organism>
<gene>
    <name evidence="4" type="ORF">SG0102_06140</name>
</gene>
<dbReference type="OrthoDB" id="9805474at2"/>
<keyword evidence="2" id="KW-0472">Membrane</keyword>
<evidence type="ECO:0000313" key="5">
    <source>
        <dbReference type="Proteomes" id="UP000268059"/>
    </source>
</evidence>
<feature type="transmembrane region" description="Helical" evidence="2">
    <location>
        <begin position="165"/>
        <end position="183"/>
    </location>
</feature>
<feature type="transmembrane region" description="Helical" evidence="2">
    <location>
        <begin position="65"/>
        <end position="82"/>
    </location>
</feature>
<keyword evidence="5" id="KW-1185">Reference proteome</keyword>
<feature type="transmembrane region" description="Helical" evidence="2">
    <location>
        <begin position="40"/>
        <end position="59"/>
    </location>
</feature>
<dbReference type="SUPFAM" id="SSF55073">
    <property type="entry name" value="Nucleotide cyclase"/>
    <property type="match status" value="1"/>
</dbReference>
<protein>
    <recommendedName>
        <fullName evidence="3">GGDEF domain-containing protein</fullName>
    </recommendedName>
</protein>
<dbReference type="GO" id="GO:0052621">
    <property type="term" value="F:diguanylate cyclase activity"/>
    <property type="evidence" value="ECO:0007669"/>
    <property type="project" value="TreeGrafter"/>
</dbReference>
<dbReference type="PROSITE" id="PS50887">
    <property type="entry name" value="GGDEF"/>
    <property type="match status" value="1"/>
</dbReference>
<dbReference type="PANTHER" id="PTHR45138">
    <property type="entry name" value="REGULATORY COMPONENTS OF SENSORY TRANSDUCTION SYSTEM"/>
    <property type="match status" value="1"/>
</dbReference>
<dbReference type="Gene3D" id="3.30.70.270">
    <property type="match status" value="1"/>
</dbReference>
<dbReference type="SMART" id="SM00267">
    <property type="entry name" value="GGDEF"/>
    <property type="match status" value="1"/>
</dbReference>
<dbReference type="PANTHER" id="PTHR45138:SF9">
    <property type="entry name" value="DIGUANYLATE CYCLASE DGCM-RELATED"/>
    <property type="match status" value="1"/>
</dbReference>
<dbReference type="KEGG" id="ebm:SG0102_06140"/>
<dbReference type="InterPro" id="IPR029787">
    <property type="entry name" value="Nucleotide_cyclase"/>
</dbReference>
<feature type="transmembrane region" description="Helical" evidence="2">
    <location>
        <begin position="117"/>
        <end position="134"/>
    </location>
</feature>
<feature type="domain" description="GGDEF" evidence="3">
    <location>
        <begin position="229"/>
        <end position="355"/>
    </location>
</feature>
<dbReference type="InterPro" id="IPR050469">
    <property type="entry name" value="Diguanylate_Cyclase"/>
</dbReference>
<dbReference type="InParanoid" id="A0A3G9J3F7"/>
<evidence type="ECO:0000256" key="2">
    <source>
        <dbReference type="SAM" id="Phobius"/>
    </source>
</evidence>
<keyword evidence="2" id="KW-0812">Transmembrane</keyword>
<dbReference type="EMBL" id="AP019309">
    <property type="protein sequence ID" value="BBH25680.1"/>
    <property type="molecule type" value="Genomic_DNA"/>
</dbReference>